<feature type="transmembrane region" description="Helical" evidence="1">
    <location>
        <begin position="136"/>
        <end position="161"/>
    </location>
</feature>
<dbReference type="OrthoDB" id="5637493at2"/>
<dbReference type="InterPro" id="IPR046157">
    <property type="entry name" value="DUF6159"/>
</dbReference>
<comment type="caution">
    <text evidence="2">The sequence shown here is derived from an EMBL/GenBank/DDBJ whole genome shotgun (WGS) entry which is preliminary data.</text>
</comment>
<dbReference type="EMBL" id="PVLF01000010">
    <property type="protein sequence ID" value="PRH82353.1"/>
    <property type="molecule type" value="Genomic_DNA"/>
</dbReference>
<evidence type="ECO:0008006" key="4">
    <source>
        <dbReference type="Google" id="ProtNLM"/>
    </source>
</evidence>
<keyword evidence="1" id="KW-1133">Transmembrane helix</keyword>
<feature type="transmembrane region" description="Helical" evidence="1">
    <location>
        <begin position="110"/>
        <end position="130"/>
    </location>
</feature>
<dbReference type="Pfam" id="PF19656">
    <property type="entry name" value="DUF6159"/>
    <property type="match status" value="1"/>
</dbReference>
<proteinExistence type="predicted"/>
<gene>
    <name evidence="2" type="ORF">C6N40_07490</name>
</gene>
<feature type="transmembrane region" description="Helical" evidence="1">
    <location>
        <begin position="222"/>
        <end position="244"/>
    </location>
</feature>
<evidence type="ECO:0000313" key="3">
    <source>
        <dbReference type="Proteomes" id="UP000241736"/>
    </source>
</evidence>
<name>A0A2P6M8N2_9GAMM</name>
<evidence type="ECO:0000313" key="2">
    <source>
        <dbReference type="EMBL" id="PRH82353.1"/>
    </source>
</evidence>
<dbReference type="RefSeq" id="WP_106990396.1">
    <property type="nucleotide sequence ID" value="NZ_JAVEVW010000018.1"/>
</dbReference>
<keyword evidence="3" id="KW-1185">Reference proteome</keyword>
<dbReference type="AlphaFoldDB" id="A0A2P6M8N2"/>
<feature type="transmembrane region" description="Helical" evidence="1">
    <location>
        <begin position="25"/>
        <end position="45"/>
    </location>
</feature>
<dbReference type="Proteomes" id="UP000241736">
    <property type="component" value="Unassembled WGS sequence"/>
</dbReference>
<organism evidence="2 3">
    <name type="scientific">Arenimonas caeni</name>
    <dbReference type="NCBI Taxonomy" id="2058085"/>
    <lineage>
        <taxon>Bacteria</taxon>
        <taxon>Pseudomonadati</taxon>
        <taxon>Pseudomonadota</taxon>
        <taxon>Gammaproteobacteria</taxon>
        <taxon>Lysobacterales</taxon>
        <taxon>Lysobacteraceae</taxon>
        <taxon>Arenimonas</taxon>
    </lineage>
</organism>
<evidence type="ECO:0000256" key="1">
    <source>
        <dbReference type="SAM" id="Phobius"/>
    </source>
</evidence>
<keyword evidence="1" id="KW-0812">Transmembrane</keyword>
<accession>A0A2P6M8N2</accession>
<keyword evidence="1" id="KW-0472">Membrane</keyword>
<feature type="transmembrane region" description="Helical" evidence="1">
    <location>
        <begin position="65"/>
        <end position="90"/>
    </location>
</feature>
<reference evidence="2 3" key="1">
    <citation type="submission" date="2018-03" db="EMBL/GenBank/DDBJ databases">
        <title>Arenimonas caeni sp. nov., isolated from activated sludge.</title>
        <authorList>
            <person name="Liu H."/>
        </authorList>
    </citation>
    <scope>NUCLEOTIDE SEQUENCE [LARGE SCALE GENOMIC DNA]</scope>
    <source>
        <strain evidence="3">z29</strain>
    </source>
</reference>
<feature type="transmembrane region" description="Helical" evidence="1">
    <location>
        <begin position="190"/>
        <end position="216"/>
    </location>
</feature>
<sequence>MFDKLSRSWHLVKASAGVLRSDKELLVFPVISAVASLVVAATFLLPMFGAGLLEGDDVGPVTGVLLFLFYLCQYFVIFFFNTALVGAAMIRLEGGDPTVADGLRIARSKFMAILGYAAIAATVGLILRSLQERAGFLGRIVVGLLGMAWTFATFLVVPILVSRDVGPIDALKESVTLLKRTWGENLAGNVGINLAFGLLTTAVVILGIALVVGAAMVGGATLALVVAAFAVVAVAFVAVVQAALSGIYSAAVYRYAVDGQAPEGFSGGELQDAFRQK</sequence>
<protein>
    <recommendedName>
        <fullName evidence="4">Glycerophosphoryl diester phosphodiesterase membrane domain-containing protein</fullName>
    </recommendedName>
</protein>